<feature type="signal peptide" evidence="1">
    <location>
        <begin position="1"/>
        <end position="22"/>
    </location>
</feature>
<accession>A0A1X7CS66</accession>
<evidence type="ECO:0000256" key="1">
    <source>
        <dbReference type="SAM" id="SignalP"/>
    </source>
</evidence>
<dbReference type="Proteomes" id="UP000192906">
    <property type="component" value="Unassembled WGS sequence"/>
</dbReference>
<dbReference type="AlphaFoldDB" id="A0A1X7CS66"/>
<evidence type="ECO:0000313" key="3">
    <source>
        <dbReference type="Proteomes" id="UP000192906"/>
    </source>
</evidence>
<sequence length="423" mass="46501">MLKKILNMVLLLLCLLTIPSVAGTANSAVRSGQNSSAPSPFSFSGSSGSYKLGDSVFSLSAPGALTDDPDDQNSDPKLHNTEFSYKIDNKVSATVLSTNYLLDKELVEFGGKYKWLGMDDRWAGVADITGSSNFLQLSTSHAFLLSDDTGEGLGLMRFSLAYLEKEIKQDFDFSGTQKYRMPQYNIGAKYEKEFEPIEDFYSVFEGSYNYYYADGASLIPEKAMAAADTTTAFVGFGGGSQHVAKIRNNFGNDWFKVSGGLGIEYTQFNSVSDVDLGREDVARLTTELGGTVNVLDWLQLDSGWKWSDMQSVYRGGINADAGPAVVAFKAKKVENRFAVDDERLALELNFPLWDIVSFFKGDLNQAFRGDHKKLNFSDNLKFSAENPAPVRFSSAMTDAGRVEGSADKVIKVHRFKERSIAGN</sequence>
<dbReference type="RefSeq" id="WP_085099691.1">
    <property type="nucleotide sequence ID" value="NZ_FWZU01000002.1"/>
</dbReference>
<protein>
    <submittedName>
        <fullName evidence="2">Uncharacterized protein</fullName>
    </submittedName>
</protein>
<proteinExistence type="predicted"/>
<feature type="chain" id="PRO_5012168605" evidence="1">
    <location>
        <begin position="23"/>
        <end position="423"/>
    </location>
</feature>
<reference evidence="3" key="1">
    <citation type="submission" date="2017-04" db="EMBL/GenBank/DDBJ databases">
        <authorList>
            <person name="Varghese N."/>
            <person name="Submissions S."/>
        </authorList>
    </citation>
    <scope>NUCLEOTIDE SEQUENCE [LARGE SCALE GENOMIC DNA]</scope>
    <source>
        <strain evidence="3">K3S</strain>
    </source>
</reference>
<dbReference type="STRING" id="1519643.SAMN06295933_1159"/>
<dbReference type="EMBL" id="FWZU01000002">
    <property type="protein sequence ID" value="SMF01794.1"/>
    <property type="molecule type" value="Genomic_DNA"/>
</dbReference>
<evidence type="ECO:0000313" key="2">
    <source>
        <dbReference type="EMBL" id="SMF01794.1"/>
    </source>
</evidence>
<keyword evidence="1" id="KW-0732">Signal</keyword>
<gene>
    <name evidence="2" type="ORF">SAMN06295933_1159</name>
</gene>
<name>A0A1X7CS66_9BACT</name>
<organism evidence="2 3">
    <name type="scientific">Desulfovibrio gilichinskyi</name>
    <dbReference type="NCBI Taxonomy" id="1519643"/>
    <lineage>
        <taxon>Bacteria</taxon>
        <taxon>Pseudomonadati</taxon>
        <taxon>Thermodesulfobacteriota</taxon>
        <taxon>Desulfovibrionia</taxon>
        <taxon>Desulfovibrionales</taxon>
        <taxon>Desulfovibrionaceae</taxon>
        <taxon>Desulfovibrio</taxon>
    </lineage>
</organism>
<keyword evidence="3" id="KW-1185">Reference proteome</keyword>